<keyword evidence="2" id="KW-0812">Transmembrane</keyword>
<sequence>MESKDLQNTNRNKEIPQNKKPRGSSSKTDPLNMDHLTPLREHDNSIVRFFARTGYTVWIVVMAVGLLLAFIVSFFLL</sequence>
<proteinExistence type="predicted"/>
<keyword evidence="2" id="KW-0472">Membrane</keyword>
<protein>
    <submittedName>
        <fullName evidence="3">Uncharacterized protein</fullName>
    </submittedName>
</protein>
<dbReference type="KEGG" id="anp:FK178_08040"/>
<gene>
    <name evidence="3" type="ORF">FK178_08040</name>
</gene>
<feature type="region of interest" description="Disordered" evidence="1">
    <location>
        <begin position="1"/>
        <end position="36"/>
    </location>
</feature>
<organism evidence="3 4">
    <name type="scientific">Antarcticibacterium arcticum</name>
    <dbReference type="NCBI Taxonomy" id="2585771"/>
    <lineage>
        <taxon>Bacteria</taxon>
        <taxon>Pseudomonadati</taxon>
        <taxon>Bacteroidota</taxon>
        <taxon>Flavobacteriia</taxon>
        <taxon>Flavobacteriales</taxon>
        <taxon>Flavobacteriaceae</taxon>
        <taxon>Antarcticibacterium</taxon>
    </lineage>
</organism>
<dbReference type="RefSeq" id="WP_146833275.1">
    <property type="nucleotide sequence ID" value="NZ_CP042476.1"/>
</dbReference>
<evidence type="ECO:0000256" key="2">
    <source>
        <dbReference type="SAM" id="Phobius"/>
    </source>
</evidence>
<name>A0A5B8YN46_9FLAO</name>
<feature type="compositionally biased region" description="Basic and acidic residues" evidence="1">
    <location>
        <begin position="1"/>
        <end position="17"/>
    </location>
</feature>
<dbReference type="AlphaFoldDB" id="A0A5B8YN46"/>
<dbReference type="OrthoDB" id="1144727at2"/>
<feature type="transmembrane region" description="Helical" evidence="2">
    <location>
        <begin position="55"/>
        <end position="76"/>
    </location>
</feature>
<dbReference type="Proteomes" id="UP000321954">
    <property type="component" value="Chromosome"/>
</dbReference>
<accession>A0A5B8YN46</accession>
<dbReference type="EMBL" id="CP042476">
    <property type="protein sequence ID" value="QED37676.1"/>
    <property type="molecule type" value="Genomic_DNA"/>
</dbReference>
<keyword evidence="2" id="KW-1133">Transmembrane helix</keyword>
<evidence type="ECO:0000313" key="3">
    <source>
        <dbReference type="EMBL" id="QED37676.1"/>
    </source>
</evidence>
<evidence type="ECO:0000256" key="1">
    <source>
        <dbReference type="SAM" id="MobiDB-lite"/>
    </source>
</evidence>
<keyword evidence="4" id="KW-1185">Reference proteome</keyword>
<evidence type="ECO:0000313" key="4">
    <source>
        <dbReference type="Proteomes" id="UP000321954"/>
    </source>
</evidence>
<reference evidence="3 4" key="1">
    <citation type="submission" date="2019-08" db="EMBL/GenBank/DDBJ databases">
        <title>Antarcticibacterium arcticum sp. nov., a bacterium isolated from marine sediment of the Canadian Beaufort Sea.</title>
        <authorList>
            <person name="Lee Y.M."/>
            <person name="Baek K."/>
            <person name="Lee D.-H."/>
            <person name="Shin S.C."/>
            <person name="Jin Y.K."/>
            <person name="Park Y."/>
        </authorList>
    </citation>
    <scope>NUCLEOTIDE SEQUENCE [LARGE SCALE GENOMIC DNA]</scope>
    <source>
        <strain evidence="3 4">PAMC 28998</strain>
    </source>
</reference>